<dbReference type="GO" id="GO:1900376">
    <property type="term" value="P:regulation of secondary metabolite biosynthetic process"/>
    <property type="evidence" value="ECO:0007669"/>
    <property type="project" value="TreeGrafter"/>
</dbReference>
<keyword evidence="5 11" id="KW-0479">Metal-binding</keyword>
<dbReference type="OrthoDB" id="5242893at2"/>
<dbReference type="InterPro" id="IPR002481">
    <property type="entry name" value="FUR"/>
</dbReference>
<dbReference type="GO" id="GO:0000976">
    <property type="term" value="F:transcription cis-regulatory region binding"/>
    <property type="evidence" value="ECO:0007669"/>
    <property type="project" value="TreeGrafter"/>
</dbReference>
<keyword evidence="9" id="KW-0238">DNA-binding</keyword>
<proteinExistence type="inferred from homology"/>
<keyword evidence="14" id="KW-1185">Reference proteome</keyword>
<dbReference type="GO" id="GO:0005737">
    <property type="term" value="C:cytoplasm"/>
    <property type="evidence" value="ECO:0007669"/>
    <property type="project" value="UniProtKB-SubCell"/>
</dbReference>
<dbReference type="Gene3D" id="3.30.1490.190">
    <property type="match status" value="1"/>
</dbReference>
<comment type="cofactor">
    <cofactor evidence="11">
        <name>Zn(2+)</name>
        <dbReference type="ChEBI" id="CHEBI:29105"/>
    </cofactor>
    <text evidence="11">Binds 1 zinc ion per subunit.</text>
</comment>
<evidence type="ECO:0000256" key="7">
    <source>
        <dbReference type="ARBA" id="ARBA00023004"/>
    </source>
</evidence>
<dbReference type="InterPro" id="IPR036388">
    <property type="entry name" value="WH-like_DNA-bd_sf"/>
</dbReference>
<evidence type="ECO:0000313" key="14">
    <source>
        <dbReference type="Proteomes" id="UP000280668"/>
    </source>
</evidence>
<keyword evidence="3" id="KW-0963">Cytoplasm</keyword>
<dbReference type="PANTHER" id="PTHR33202:SF18">
    <property type="entry name" value="TRANSCRIPTIONAL REGULATOR FURA"/>
    <property type="match status" value="1"/>
</dbReference>
<protein>
    <submittedName>
        <fullName evidence="13">Fur family ferric uptake transcriptional regulator</fullName>
    </submittedName>
</protein>
<comment type="similarity">
    <text evidence="2">Belongs to the Fur family.</text>
</comment>
<feature type="binding site" evidence="11">
    <location>
        <position position="163"/>
    </location>
    <ligand>
        <name>Zn(2+)</name>
        <dbReference type="ChEBI" id="CHEBI:29105"/>
    </ligand>
</feature>
<dbReference type="GO" id="GO:0045892">
    <property type="term" value="P:negative regulation of DNA-templated transcription"/>
    <property type="evidence" value="ECO:0007669"/>
    <property type="project" value="TreeGrafter"/>
</dbReference>
<evidence type="ECO:0000256" key="2">
    <source>
        <dbReference type="ARBA" id="ARBA00007957"/>
    </source>
</evidence>
<sequence>MSLTSIPAESRHTADARLPGTGTAGAGLATRSAEHTAALKAAGLRVTGPRLAVLAELAEHPHADAETVRAGVLSRLGSVSTQAVYDVLRALTEVGLLRRIEPEGSPGRYEIAGEDDNHHHVVCRGCGAVADVPCAVGHAPCLEASDDQGFTIDRAEVIYWGTCARCRSAQPQPA</sequence>
<evidence type="ECO:0000256" key="5">
    <source>
        <dbReference type="ARBA" id="ARBA00022723"/>
    </source>
</evidence>
<evidence type="ECO:0000256" key="3">
    <source>
        <dbReference type="ARBA" id="ARBA00022490"/>
    </source>
</evidence>
<evidence type="ECO:0000256" key="10">
    <source>
        <dbReference type="ARBA" id="ARBA00023163"/>
    </source>
</evidence>
<reference evidence="13 14" key="1">
    <citation type="submission" date="2018-11" db="EMBL/GenBank/DDBJ databases">
        <title>Sequencing the genomes of 1000 actinobacteria strains.</title>
        <authorList>
            <person name="Klenk H.-P."/>
        </authorList>
    </citation>
    <scope>NUCLEOTIDE SEQUENCE [LARGE SCALE GENOMIC DNA]</scope>
    <source>
        <strain evidence="13 14">DSM 11294</strain>
    </source>
</reference>
<evidence type="ECO:0000256" key="6">
    <source>
        <dbReference type="ARBA" id="ARBA00022833"/>
    </source>
</evidence>
<gene>
    <name evidence="13" type="ORF">EDD31_2485</name>
</gene>
<dbReference type="Proteomes" id="UP000280668">
    <property type="component" value="Unassembled WGS sequence"/>
</dbReference>
<dbReference type="Gene3D" id="1.10.10.10">
    <property type="entry name" value="Winged helix-like DNA-binding domain superfamily/Winged helix DNA-binding domain"/>
    <property type="match status" value="1"/>
</dbReference>
<feature type="region of interest" description="Disordered" evidence="12">
    <location>
        <begin position="1"/>
        <end position="27"/>
    </location>
</feature>
<evidence type="ECO:0000256" key="12">
    <source>
        <dbReference type="SAM" id="MobiDB-lite"/>
    </source>
</evidence>
<comment type="subcellular location">
    <subcellularLocation>
        <location evidence="1">Cytoplasm</location>
    </subcellularLocation>
</comment>
<keyword evidence="8" id="KW-0805">Transcription regulation</keyword>
<dbReference type="EMBL" id="RKHK01000001">
    <property type="protein sequence ID" value="ROR74088.1"/>
    <property type="molecule type" value="Genomic_DNA"/>
</dbReference>
<evidence type="ECO:0000256" key="11">
    <source>
        <dbReference type="PIRSR" id="PIRSR602481-1"/>
    </source>
</evidence>
<accession>A0A3N2BFU4</accession>
<evidence type="ECO:0000256" key="4">
    <source>
        <dbReference type="ARBA" id="ARBA00022491"/>
    </source>
</evidence>
<dbReference type="GO" id="GO:0008270">
    <property type="term" value="F:zinc ion binding"/>
    <property type="evidence" value="ECO:0007669"/>
    <property type="project" value="TreeGrafter"/>
</dbReference>
<keyword evidence="6 11" id="KW-0862">Zinc</keyword>
<dbReference type="GO" id="GO:0003700">
    <property type="term" value="F:DNA-binding transcription factor activity"/>
    <property type="evidence" value="ECO:0007669"/>
    <property type="project" value="InterPro"/>
</dbReference>
<evidence type="ECO:0000313" key="13">
    <source>
        <dbReference type="EMBL" id="ROR74088.1"/>
    </source>
</evidence>
<dbReference type="RefSeq" id="WP_123304422.1">
    <property type="nucleotide sequence ID" value="NZ_RKHK01000001.1"/>
</dbReference>
<dbReference type="AlphaFoldDB" id="A0A3N2BFU4"/>
<comment type="caution">
    <text evidence="13">The sequence shown here is derived from an EMBL/GenBank/DDBJ whole genome shotgun (WGS) entry which is preliminary data.</text>
</comment>
<organism evidence="13 14">
    <name type="scientific">Bogoriella caseilytica</name>
    <dbReference type="NCBI Taxonomy" id="56055"/>
    <lineage>
        <taxon>Bacteria</taxon>
        <taxon>Bacillati</taxon>
        <taxon>Actinomycetota</taxon>
        <taxon>Actinomycetes</taxon>
        <taxon>Micrococcales</taxon>
        <taxon>Bogoriellaceae</taxon>
        <taxon>Bogoriella</taxon>
    </lineage>
</organism>
<dbReference type="InterPro" id="IPR036390">
    <property type="entry name" value="WH_DNA-bd_sf"/>
</dbReference>
<name>A0A3N2BFU4_9MICO</name>
<feature type="binding site" evidence="11">
    <location>
        <position position="126"/>
    </location>
    <ligand>
        <name>Zn(2+)</name>
        <dbReference type="ChEBI" id="CHEBI:29105"/>
    </ligand>
</feature>
<dbReference type="SUPFAM" id="SSF46785">
    <property type="entry name" value="Winged helix' DNA-binding domain"/>
    <property type="match status" value="1"/>
</dbReference>
<keyword evidence="4" id="KW-0678">Repressor</keyword>
<dbReference type="InterPro" id="IPR043135">
    <property type="entry name" value="Fur_C"/>
</dbReference>
<feature type="binding site" evidence="11">
    <location>
        <position position="166"/>
    </location>
    <ligand>
        <name>Zn(2+)</name>
        <dbReference type="ChEBI" id="CHEBI:29105"/>
    </ligand>
</feature>
<feature type="binding site" evidence="11">
    <location>
        <position position="123"/>
    </location>
    <ligand>
        <name>Zn(2+)</name>
        <dbReference type="ChEBI" id="CHEBI:29105"/>
    </ligand>
</feature>
<keyword evidence="10" id="KW-0804">Transcription</keyword>
<dbReference type="CDD" id="cd07153">
    <property type="entry name" value="Fur_like"/>
    <property type="match status" value="1"/>
</dbReference>
<evidence type="ECO:0000256" key="9">
    <source>
        <dbReference type="ARBA" id="ARBA00023125"/>
    </source>
</evidence>
<evidence type="ECO:0000256" key="1">
    <source>
        <dbReference type="ARBA" id="ARBA00004496"/>
    </source>
</evidence>
<dbReference type="PANTHER" id="PTHR33202">
    <property type="entry name" value="ZINC UPTAKE REGULATION PROTEIN"/>
    <property type="match status" value="1"/>
</dbReference>
<dbReference type="Pfam" id="PF01475">
    <property type="entry name" value="FUR"/>
    <property type="match status" value="1"/>
</dbReference>
<evidence type="ECO:0000256" key="8">
    <source>
        <dbReference type="ARBA" id="ARBA00023015"/>
    </source>
</evidence>
<keyword evidence="7" id="KW-0408">Iron</keyword>